<evidence type="ECO:0000256" key="1">
    <source>
        <dbReference type="SAM" id="MobiDB-lite"/>
    </source>
</evidence>
<feature type="region of interest" description="Disordered" evidence="1">
    <location>
        <begin position="80"/>
        <end position="131"/>
    </location>
</feature>
<name>A0AAE0SW35_9BIVA</name>
<dbReference type="EMBL" id="JAEAOA010001460">
    <property type="protein sequence ID" value="KAK3598991.1"/>
    <property type="molecule type" value="Genomic_DNA"/>
</dbReference>
<proteinExistence type="predicted"/>
<reference evidence="2" key="3">
    <citation type="submission" date="2023-05" db="EMBL/GenBank/DDBJ databases">
        <authorList>
            <person name="Smith C.H."/>
        </authorList>
    </citation>
    <scope>NUCLEOTIDE SEQUENCE</scope>
    <source>
        <strain evidence="2">CHS0354</strain>
        <tissue evidence="2">Mantle</tissue>
    </source>
</reference>
<protein>
    <submittedName>
        <fullName evidence="2">Uncharacterized protein</fullName>
    </submittedName>
</protein>
<reference evidence="2" key="1">
    <citation type="journal article" date="2021" name="Genome Biol. Evol.">
        <title>A High-Quality Reference Genome for a Parasitic Bivalve with Doubly Uniparental Inheritance (Bivalvia: Unionida).</title>
        <authorList>
            <person name="Smith C.H."/>
        </authorList>
    </citation>
    <scope>NUCLEOTIDE SEQUENCE</scope>
    <source>
        <strain evidence="2">CHS0354</strain>
    </source>
</reference>
<accession>A0AAE0SW35</accession>
<feature type="non-terminal residue" evidence="2">
    <location>
        <position position="178"/>
    </location>
</feature>
<sequence>MWLIIYRNLLFGSVSRACQHINDCLVHKSKKHDCDEEDTIPLESFYVDMDITLEYQTKDRENTLEYQTKVRENTLEYQTKDRENTLEYHTKDRENTLEYQTKDRENTQEHETKDRENTLEHETKDREKEKLSSNKQIFLERRNQRIILTELSGSWKSTFYTKLVNTWCMEEAMKKNEI</sequence>
<dbReference type="Proteomes" id="UP001195483">
    <property type="component" value="Unassembled WGS sequence"/>
</dbReference>
<evidence type="ECO:0000313" key="3">
    <source>
        <dbReference type="Proteomes" id="UP001195483"/>
    </source>
</evidence>
<organism evidence="2 3">
    <name type="scientific">Potamilus streckersoni</name>
    <dbReference type="NCBI Taxonomy" id="2493646"/>
    <lineage>
        <taxon>Eukaryota</taxon>
        <taxon>Metazoa</taxon>
        <taxon>Spiralia</taxon>
        <taxon>Lophotrochozoa</taxon>
        <taxon>Mollusca</taxon>
        <taxon>Bivalvia</taxon>
        <taxon>Autobranchia</taxon>
        <taxon>Heteroconchia</taxon>
        <taxon>Palaeoheterodonta</taxon>
        <taxon>Unionida</taxon>
        <taxon>Unionoidea</taxon>
        <taxon>Unionidae</taxon>
        <taxon>Ambleminae</taxon>
        <taxon>Lampsilini</taxon>
        <taxon>Potamilus</taxon>
    </lineage>
</organism>
<comment type="caution">
    <text evidence="2">The sequence shown here is derived from an EMBL/GenBank/DDBJ whole genome shotgun (WGS) entry which is preliminary data.</text>
</comment>
<reference evidence="2" key="2">
    <citation type="journal article" date="2021" name="Genome Biol. Evol.">
        <title>Developing a high-quality reference genome for a parasitic bivalve with doubly uniparental inheritance (Bivalvia: Unionida).</title>
        <authorList>
            <person name="Smith C.H."/>
        </authorList>
    </citation>
    <scope>NUCLEOTIDE SEQUENCE</scope>
    <source>
        <strain evidence="2">CHS0354</strain>
        <tissue evidence="2">Mantle</tissue>
    </source>
</reference>
<evidence type="ECO:0000313" key="2">
    <source>
        <dbReference type="EMBL" id="KAK3598991.1"/>
    </source>
</evidence>
<dbReference type="AlphaFoldDB" id="A0AAE0SW35"/>
<gene>
    <name evidence="2" type="ORF">CHS0354_024667</name>
</gene>
<keyword evidence="3" id="KW-1185">Reference proteome</keyword>